<dbReference type="AlphaFoldDB" id="A0A1X7VK20"/>
<dbReference type="InParanoid" id="A0A1X7VK20"/>
<evidence type="ECO:0000313" key="1">
    <source>
        <dbReference type="EnsemblMetazoa" id="Aqu2.1.40279_001"/>
    </source>
</evidence>
<accession>A0A1X7VK20</accession>
<sequence>MKSYNSLTKSKRHEFEKKSGVRYSCLLELPYFNAPHMCIIDPMHNLLLGTSKLMSKVNSFVCLSEIGKIPSTISASFAGFTAEQWKNWTIYFSPFALKSSLPWNHYNCWMLFVKACWLLCRHSITITKLFEGDKTLLEFCKMFVDIYGSNHCP</sequence>
<dbReference type="PANTHER" id="PTHR46579">
    <property type="entry name" value="F5/8 TYPE C DOMAIN-CONTAINING PROTEIN-RELATED"/>
    <property type="match status" value="1"/>
</dbReference>
<reference evidence="1" key="1">
    <citation type="submission" date="2017-05" db="UniProtKB">
        <authorList>
            <consortium name="EnsemblMetazoa"/>
        </authorList>
    </citation>
    <scope>IDENTIFICATION</scope>
</reference>
<protein>
    <submittedName>
        <fullName evidence="1">Uncharacterized protein</fullName>
    </submittedName>
</protein>
<dbReference type="EnsemblMetazoa" id="Aqu2.1.40279_001">
    <property type="protein sequence ID" value="Aqu2.1.40279_001"/>
    <property type="gene ID" value="Aqu2.1.40279"/>
</dbReference>
<dbReference type="STRING" id="400682.A0A1X7VK20"/>
<dbReference type="eggNOG" id="ENOG502RYVJ">
    <property type="taxonomic scope" value="Eukaryota"/>
</dbReference>
<name>A0A1X7VK20_AMPQE</name>
<proteinExistence type="predicted"/>
<organism evidence="1">
    <name type="scientific">Amphimedon queenslandica</name>
    <name type="common">Sponge</name>
    <dbReference type="NCBI Taxonomy" id="400682"/>
    <lineage>
        <taxon>Eukaryota</taxon>
        <taxon>Metazoa</taxon>
        <taxon>Porifera</taxon>
        <taxon>Demospongiae</taxon>
        <taxon>Heteroscleromorpha</taxon>
        <taxon>Haplosclerida</taxon>
        <taxon>Niphatidae</taxon>
        <taxon>Amphimedon</taxon>
    </lineage>
</organism>
<dbReference type="PANTHER" id="PTHR46579:SF2">
    <property type="entry name" value="C2H2-TYPE DOMAIN-CONTAINING PROTEIN"/>
    <property type="match status" value="1"/>
</dbReference>